<proteinExistence type="predicted"/>
<dbReference type="EMBL" id="PZFQ01000002">
    <property type="protein sequence ID" value="PTI77488.1"/>
    <property type="molecule type" value="Genomic_DNA"/>
</dbReference>
<dbReference type="Pfam" id="PF13273">
    <property type="entry name" value="DUF4064"/>
    <property type="match status" value="1"/>
</dbReference>
<sequence>MKRTIEKILTWVGILLQFLLIFVMALIVPFLNDESAKDSLIQTINNSGEFNQNVTQVDPSRYIDIASSLFLMALGAVIVCTIIALICALLINRLPKVVGVVLILIAIVTVFTFNLITALLWLIAGIMLLVRKPQQPIYENGHYNINDNDRMYSASSHQKENDDTESKDDSNASNDINEQPHKNNEQNIQGNDIADKVESDEHRHYRRQDRHHK</sequence>
<dbReference type="Proteomes" id="UP000241960">
    <property type="component" value="Unassembled WGS sequence"/>
</dbReference>
<feature type="domain" description="DUF4064" evidence="3">
    <location>
        <begin position="2"/>
        <end position="112"/>
    </location>
</feature>
<feature type="region of interest" description="Disordered" evidence="1">
    <location>
        <begin position="153"/>
        <end position="213"/>
    </location>
</feature>
<feature type="compositionally biased region" description="Basic residues" evidence="1">
    <location>
        <begin position="204"/>
        <end position="213"/>
    </location>
</feature>
<name>A0A9Q6MVT2_9STAP</name>
<keyword evidence="2" id="KW-0472">Membrane</keyword>
<keyword evidence="2" id="KW-1133">Transmembrane helix</keyword>
<keyword evidence="2" id="KW-0812">Transmembrane</keyword>
<dbReference type="AlphaFoldDB" id="A0A9Q6MVT2"/>
<feature type="compositionally biased region" description="Basic and acidic residues" evidence="1">
    <location>
        <begin position="193"/>
        <end position="203"/>
    </location>
</feature>
<evidence type="ECO:0000259" key="3">
    <source>
        <dbReference type="Pfam" id="PF13273"/>
    </source>
</evidence>
<comment type="caution">
    <text evidence="4">The sequence shown here is derived from an EMBL/GenBank/DDBJ whole genome shotgun (WGS) entry which is preliminary data.</text>
</comment>
<reference evidence="4 5" key="1">
    <citation type="journal article" date="2016" name="Front. Microbiol.">
        <title>Comprehensive Phylogenetic Analysis of Bovine Non-aureus Staphylococci Species Based on Whole-Genome Sequencing.</title>
        <authorList>
            <person name="Naushad S."/>
            <person name="Barkema H.W."/>
            <person name="Luby C."/>
            <person name="Condas L.A."/>
            <person name="Nobrega D.B."/>
            <person name="Carson D.A."/>
            <person name="De Buck J."/>
        </authorList>
    </citation>
    <scope>NUCLEOTIDE SEQUENCE [LARGE SCALE GENOMIC DNA]</scope>
    <source>
        <strain evidence="4 5">SNUC 1231</strain>
    </source>
</reference>
<evidence type="ECO:0000256" key="2">
    <source>
        <dbReference type="SAM" id="Phobius"/>
    </source>
</evidence>
<evidence type="ECO:0000313" key="4">
    <source>
        <dbReference type="EMBL" id="PTI77488.1"/>
    </source>
</evidence>
<gene>
    <name evidence="4" type="ORF">BU058_00675</name>
</gene>
<feature type="transmembrane region" description="Helical" evidence="2">
    <location>
        <begin position="97"/>
        <end position="130"/>
    </location>
</feature>
<dbReference type="InterPro" id="IPR025273">
    <property type="entry name" value="DUF4064"/>
</dbReference>
<organism evidence="4 5">
    <name type="scientific">Staphylococcus succinus</name>
    <dbReference type="NCBI Taxonomy" id="61015"/>
    <lineage>
        <taxon>Bacteria</taxon>
        <taxon>Bacillati</taxon>
        <taxon>Bacillota</taxon>
        <taxon>Bacilli</taxon>
        <taxon>Bacillales</taxon>
        <taxon>Staphylococcaceae</taxon>
        <taxon>Staphylococcus</taxon>
    </lineage>
</organism>
<feature type="transmembrane region" description="Helical" evidence="2">
    <location>
        <begin position="12"/>
        <end position="31"/>
    </location>
</feature>
<feature type="transmembrane region" description="Helical" evidence="2">
    <location>
        <begin position="69"/>
        <end position="91"/>
    </location>
</feature>
<evidence type="ECO:0000256" key="1">
    <source>
        <dbReference type="SAM" id="MobiDB-lite"/>
    </source>
</evidence>
<accession>A0A9Q6MVT2</accession>
<evidence type="ECO:0000313" key="5">
    <source>
        <dbReference type="Proteomes" id="UP000241960"/>
    </source>
</evidence>
<protein>
    <submittedName>
        <fullName evidence="4">DUF4064 domain-containing protein</fullName>
    </submittedName>
</protein>
<dbReference type="RefSeq" id="WP_073505505.1">
    <property type="nucleotide sequence ID" value="NZ_CP018199.1"/>
</dbReference>